<evidence type="ECO:0000313" key="2">
    <source>
        <dbReference type="EMBL" id="RWR88370.1"/>
    </source>
</evidence>
<feature type="region of interest" description="Disordered" evidence="1">
    <location>
        <begin position="78"/>
        <end position="112"/>
    </location>
</feature>
<dbReference type="AlphaFoldDB" id="A0A443PC75"/>
<feature type="region of interest" description="Disordered" evidence="1">
    <location>
        <begin position="1"/>
        <end position="30"/>
    </location>
</feature>
<comment type="caution">
    <text evidence="2">The sequence shown here is derived from an EMBL/GenBank/DDBJ whole genome shotgun (WGS) entry which is preliminary data.</text>
</comment>
<feature type="compositionally biased region" description="Basic and acidic residues" evidence="1">
    <location>
        <begin position="12"/>
        <end position="27"/>
    </location>
</feature>
<reference evidence="2 3" key="1">
    <citation type="journal article" date="2019" name="Nat. Plants">
        <title>Stout camphor tree genome fills gaps in understanding of flowering plant genome evolution.</title>
        <authorList>
            <person name="Chaw S.M."/>
            <person name="Liu Y.C."/>
            <person name="Wu Y.W."/>
            <person name="Wang H.Y."/>
            <person name="Lin C.I."/>
            <person name="Wu C.S."/>
            <person name="Ke H.M."/>
            <person name="Chang L.Y."/>
            <person name="Hsu C.Y."/>
            <person name="Yang H.T."/>
            <person name="Sudianto E."/>
            <person name="Hsu M.H."/>
            <person name="Wu K.P."/>
            <person name="Wang L.N."/>
            <person name="Leebens-Mack J.H."/>
            <person name="Tsai I.J."/>
        </authorList>
    </citation>
    <scope>NUCLEOTIDE SEQUENCE [LARGE SCALE GENOMIC DNA]</scope>
    <source>
        <strain evidence="3">cv. Chaw 1501</strain>
        <tissue evidence="2">Young leaves</tissue>
    </source>
</reference>
<evidence type="ECO:0000313" key="3">
    <source>
        <dbReference type="Proteomes" id="UP000283530"/>
    </source>
</evidence>
<sequence length="206" mass="23204">MSVICRGRTGRGRTEGEQRDGRGRTEGGEGEVYLDVKIMRGERENRHRVQDNREGRASKQKKVVKGWRIGFQTSLCQDVGSPDSRNSSLSGRDKQLARWGARPTNGGREGETNSLVTSSQLFSHRSLYAHLEALPHCHNPPAQLHILLKNNQLQLMTSQMPTSSYKEVLARYTKGREVAVKCLKPGKSQGDCEFQNEIVTLRQIHH</sequence>
<keyword evidence="3" id="KW-1185">Reference proteome</keyword>
<name>A0A443PC75_9MAGN</name>
<dbReference type="EMBL" id="QPKB01000007">
    <property type="protein sequence ID" value="RWR88370.1"/>
    <property type="molecule type" value="Genomic_DNA"/>
</dbReference>
<dbReference type="Gene3D" id="3.30.200.20">
    <property type="entry name" value="Phosphorylase Kinase, domain 1"/>
    <property type="match status" value="1"/>
</dbReference>
<evidence type="ECO:0000256" key="1">
    <source>
        <dbReference type="SAM" id="MobiDB-lite"/>
    </source>
</evidence>
<dbReference type="Proteomes" id="UP000283530">
    <property type="component" value="Unassembled WGS sequence"/>
</dbReference>
<gene>
    <name evidence="2" type="ORF">CKAN_01737500</name>
</gene>
<proteinExistence type="predicted"/>
<organism evidence="2 3">
    <name type="scientific">Cinnamomum micranthum f. kanehirae</name>
    <dbReference type="NCBI Taxonomy" id="337451"/>
    <lineage>
        <taxon>Eukaryota</taxon>
        <taxon>Viridiplantae</taxon>
        <taxon>Streptophyta</taxon>
        <taxon>Embryophyta</taxon>
        <taxon>Tracheophyta</taxon>
        <taxon>Spermatophyta</taxon>
        <taxon>Magnoliopsida</taxon>
        <taxon>Magnoliidae</taxon>
        <taxon>Laurales</taxon>
        <taxon>Lauraceae</taxon>
        <taxon>Cinnamomum</taxon>
    </lineage>
</organism>
<protein>
    <submittedName>
        <fullName evidence="2">Uncharacterized protein</fullName>
    </submittedName>
</protein>
<accession>A0A443PC75</accession>